<accession>A0A9D0ZD02</accession>
<evidence type="ECO:0000256" key="6">
    <source>
        <dbReference type="ARBA" id="ARBA00022827"/>
    </source>
</evidence>
<proteinExistence type="inferred from homology"/>
<comment type="caution">
    <text evidence="13">The sequence shown here is derived from an EMBL/GenBank/DDBJ whole genome shotgun (WGS) entry which is preliminary data.</text>
</comment>
<evidence type="ECO:0000256" key="11">
    <source>
        <dbReference type="PIRSR" id="PIRSR006268-2"/>
    </source>
</evidence>
<evidence type="ECO:0000256" key="5">
    <source>
        <dbReference type="ARBA" id="ARBA00022723"/>
    </source>
</evidence>
<dbReference type="PANTHER" id="PTHR30040">
    <property type="entry name" value="THIAMINE BIOSYNTHESIS LIPOPROTEIN APBE"/>
    <property type="match status" value="1"/>
</dbReference>
<dbReference type="EC" id="2.7.1.180" evidence="1 10"/>
<evidence type="ECO:0000313" key="13">
    <source>
        <dbReference type="EMBL" id="HIQ78333.1"/>
    </source>
</evidence>
<evidence type="ECO:0000256" key="8">
    <source>
        <dbReference type="ARBA" id="ARBA00031306"/>
    </source>
</evidence>
<dbReference type="PIRSF" id="PIRSF006268">
    <property type="entry name" value="ApbE"/>
    <property type="match status" value="1"/>
</dbReference>
<evidence type="ECO:0000256" key="1">
    <source>
        <dbReference type="ARBA" id="ARBA00011955"/>
    </source>
</evidence>
<keyword evidence="12" id="KW-1003">Cell membrane</keyword>
<gene>
    <name evidence="13" type="ORF">IAB77_03645</name>
</gene>
<dbReference type="GO" id="GO:0046872">
    <property type="term" value="F:metal ion binding"/>
    <property type="evidence" value="ECO:0007669"/>
    <property type="project" value="UniProtKB-UniRule"/>
</dbReference>
<evidence type="ECO:0000256" key="10">
    <source>
        <dbReference type="PIRNR" id="PIRNR006268"/>
    </source>
</evidence>
<dbReference type="EMBL" id="DVGA01000037">
    <property type="protein sequence ID" value="HIQ78333.1"/>
    <property type="molecule type" value="Genomic_DNA"/>
</dbReference>
<dbReference type="SUPFAM" id="SSF143631">
    <property type="entry name" value="ApbE-like"/>
    <property type="match status" value="1"/>
</dbReference>
<evidence type="ECO:0000256" key="2">
    <source>
        <dbReference type="ARBA" id="ARBA00016337"/>
    </source>
</evidence>
<comment type="cofactor">
    <cofactor evidence="11">
        <name>Mg(2+)</name>
        <dbReference type="ChEBI" id="CHEBI:18420"/>
    </cofactor>
    <cofactor evidence="11">
        <name>Mn(2+)</name>
        <dbReference type="ChEBI" id="CHEBI:29035"/>
    </cofactor>
    <text evidence="11">Magnesium. Can also use manganese.</text>
</comment>
<evidence type="ECO:0000256" key="9">
    <source>
        <dbReference type="ARBA" id="ARBA00048540"/>
    </source>
</evidence>
<keyword evidence="12" id="KW-0997">Cell inner membrane</keyword>
<evidence type="ECO:0000256" key="4">
    <source>
        <dbReference type="ARBA" id="ARBA00022679"/>
    </source>
</evidence>
<dbReference type="GO" id="GO:0016740">
    <property type="term" value="F:transferase activity"/>
    <property type="evidence" value="ECO:0007669"/>
    <property type="project" value="UniProtKB-UniRule"/>
</dbReference>
<dbReference type="AlphaFoldDB" id="A0A9D0ZD02"/>
<protein>
    <recommendedName>
        <fullName evidence="2 10">FAD:protein FMN transferase</fullName>
        <ecNumber evidence="1 10">2.7.1.180</ecNumber>
    </recommendedName>
    <alternativeName>
        <fullName evidence="8 10">Flavin transferase</fullName>
    </alternativeName>
</protein>
<comment type="similarity">
    <text evidence="10 12">Belongs to the ApbE family.</text>
</comment>
<keyword evidence="3 10" id="KW-0285">Flavoprotein</keyword>
<dbReference type="Gene3D" id="3.10.520.10">
    <property type="entry name" value="ApbE-like domains"/>
    <property type="match status" value="1"/>
</dbReference>
<reference evidence="13" key="1">
    <citation type="submission" date="2020-10" db="EMBL/GenBank/DDBJ databases">
        <authorList>
            <person name="Gilroy R."/>
        </authorList>
    </citation>
    <scope>NUCLEOTIDE SEQUENCE</scope>
    <source>
        <strain evidence="13">ChiBcolR7-354</strain>
    </source>
</reference>
<comment type="subcellular location">
    <subcellularLocation>
        <location evidence="12">Cell inner membrane</location>
        <topology evidence="12">Lipid-anchor</topology>
        <orientation evidence="12">Periplasmic side</orientation>
    </subcellularLocation>
</comment>
<keyword evidence="6 10" id="KW-0274">FAD</keyword>
<keyword evidence="12" id="KW-0449">Lipoprotein</keyword>
<keyword evidence="12" id="KW-0472">Membrane</keyword>
<feature type="binding site" evidence="11">
    <location>
        <position position="308"/>
    </location>
    <ligand>
        <name>Mg(2+)</name>
        <dbReference type="ChEBI" id="CHEBI:18420"/>
    </ligand>
</feature>
<feature type="chain" id="PRO_5039745303" description="FAD:protein FMN transferase" evidence="12">
    <location>
        <begin position="22"/>
        <end position="354"/>
    </location>
</feature>
<feature type="binding site" evidence="11">
    <location>
        <position position="312"/>
    </location>
    <ligand>
        <name>Mg(2+)</name>
        <dbReference type="ChEBI" id="CHEBI:18420"/>
    </ligand>
</feature>
<dbReference type="PANTHER" id="PTHR30040:SF2">
    <property type="entry name" value="FAD:PROTEIN FMN TRANSFERASE"/>
    <property type="match status" value="1"/>
</dbReference>
<name>A0A9D0ZD02_9FIRM</name>
<feature type="signal peptide" evidence="12">
    <location>
        <begin position="1"/>
        <end position="21"/>
    </location>
</feature>
<dbReference type="InterPro" id="IPR003374">
    <property type="entry name" value="ApbE-like_sf"/>
</dbReference>
<evidence type="ECO:0000256" key="3">
    <source>
        <dbReference type="ARBA" id="ARBA00022630"/>
    </source>
</evidence>
<feature type="binding site" evidence="11">
    <location>
        <position position="199"/>
    </location>
    <ligand>
        <name>Mg(2+)</name>
        <dbReference type="ChEBI" id="CHEBI:18420"/>
    </ligand>
</feature>
<dbReference type="InterPro" id="IPR024932">
    <property type="entry name" value="ApbE"/>
</dbReference>
<dbReference type="GO" id="GO:0005886">
    <property type="term" value="C:plasma membrane"/>
    <property type="evidence" value="ECO:0007669"/>
    <property type="project" value="UniProtKB-SubCell"/>
</dbReference>
<evidence type="ECO:0000256" key="7">
    <source>
        <dbReference type="ARBA" id="ARBA00022842"/>
    </source>
</evidence>
<dbReference type="Pfam" id="PF02424">
    <property type="entry name" value="ApbE"/>
    <property type="match status" value="1"/>
</dbReference>
<keyword evidence="4 10" id="KW-0808">Transferase</keyword>
<sequence>MKRIFLPFLVLLFLFSSCGISGTTTETESPGSEQSTAALERFEASFLDVFDTVTNIVGYAESEEAFTEAVQNIHDELEEYHQLYDIYNEYEGVTNLKTVNDNAGGEPVEVDQRIIDLLVFSREMYEATGGMTNVAMGAVLSIWHDARETAINDPSRAYVPELSELEAASEHTDFDSIVIDEENRTVQITDPEASLDVGAIAKGYAVEMVARNAAPNLLLSVGGNVRPTGPKPEEDSRWVVGVESPEDTSSFLHTLYIEDLCVVTSGDYQRYYYYDGVRYSHIIDPNTLFPPNYWRSVTILCPDSGIADALSTALFCMTQEDGQALLDKFGAEAMWVTTEGEMSYSPGFEQYIRT</sequence>
<keyword evidence="12" id="KW-0732">Signal</keyword>
<comment type="catalytic activity">
    <reaction evidence="9 10 12">
        <text>L-threonyl-[protein] + FAD = FMN-L-threonyl-[protein] + AMP + H(+)</text>
        <dbReference type="Rhea" id="RHEA:36847"/>
        <dbReference type="Rhea" id="RHEA-COMP:11060"/>
        <dbReference type="Rhea" id="RHEA-COMP:11061"/>
        <dbReference type="ChEBI" id="CHEBI:15378"/>
        <dbReference type="ChEBI" id="CHEBI:30013"/>
        <dbReference type="ChEBI" id="CHEBI:57692"/>
        <dbReference type="ChEBI" id="CHEBI:74257"/>
        <dbReference type="ChEBI" id="CHEBI:456215"/>
        <dbReference type="EC" id="2.7.1.180"/>
    </reaction>
</comment>
<keyword evidence="5 10" id="KW-0479">Metal-binding</keyword>
<evidence type="ECO:0000256" key="12">
    <source>
        <dbReference type="RuleBase" id="RU363002"/>
    </source>
</evidence>
<dbReference type="PROSITE" id="PS51257">
    <property type="entry name" value="PROKAR_LIPOPROTEIN"/>
    <property type="match status" value="1"/>
</dbReference>
<dbReference type="Proteomes" id="UP000824262">
    <property type="component" value="Unassembled WGS sequence"/>
</dbReference>
<keyword evidence="7 10" id="KW-0460">Magnesium</keyword>
<evidence type="ECO:0000313" key="14">
    <source>
        <dbReference type="Proteomes" id="UP000824262"/>
    </source>
</evidence>
<organism evidence="13 14">
    <name type="scientific">Candidatus Scatomorpha intestinavium</name>
    <dbReference type="NCBI Taxonomy" id="2840922"/>
    <lineage>
        <taxon>Bacteria</taxon>
        <taxon>Bacillati</taxon>
        <taxon>Bacillota</taxon>
        <taxon>Clostridia</taxon>
        <taxon>Eubacteriales</taxon>
        <taxon>Candidatus Scatomorpha</taxon>
    </lineage>
</organism>
<reference evidence="13" key="2">
    <citation type="journal article" date="2021" name="PeerJ">
        <title>Extensive microbial diversity within the chicken gut microbiome revealed by metagenomics and culture.</title>
        <authorList>
            <person name="Gilroy R."/>
            <person name="Ravi A."/>
            <person name="Getino M."/>
            <person name="Pursley I."/>
            <person name="Horton D.L."/>
            <person name="Alikhan N.F."/>
            <person name="Baker D."/>
            <person name="Gharbi K."/>
            <person name="Hall N."/>
            <person name="Watson M."/>
            <person name="Adriaenssens E.M."/>
            <person name="Foster-Nyarko E."/>
            <person name="Jarju S."/>
            <person name="Secka A."/>
            <person name="Antonio M."/>
            <person name="Oren A."/>
            <person name="Chaudhuri R.R."/>
            <person name="La Ragione R."/>
            <person name="Hildebrand F."/>
            <person name="Pallen M.J."/>
        </authorList>
    </citation>
    <scope>NUCLEOTIDE SEQUENCE</scope>
    <source>
        <strain evidence="13">ChiBcolR7-354</strain>
    </source>
</reference>
<comment type="function">
    <text evidence="12">Flavin transferase that catalyzes the transfer of the FMN moiety of FAD and its covalent binding to the hydroxyl group of a threonine residue in a target flavoprotein.</text>
</comment>